<dbReference type="EMBL" id="QOCI01000008">
    <property type="protein sequence ID" value="RRR18234.1"/>
    <property type="molecule type" value="Genomic_DNA"/>
</dbReference>
<reference evidence="1 2" key="1">
    <citation type="submission" date="2018-07" db="EMBL/GenBank/DDBJ databases">
        <title>Brachybacteriurn paraconglorneratum KCTC 9916.</title>
        <authorList>
            <person name="Li Y."/>
        </authorList>
    </citation>
    <scope>NUCLEOTIDE SEQUENCE [LARGE SCALE GENOMIC DNA]</scope>
    <source>
        <strain evidence="1 2">KCTC 9916</strain>
    </source>
</reference>
<accession>A0A3R8QMJ0</accession>
<protein>
    <submittedName>
        <fullName evidence="1">Uncharacterized protein</fullName>
    </submittedName>
</protein>
<evidence type="ECO:0000313" key="2">
    <source>
        <dbReference type="Proteomes" id="UP000274327"/>
    </source>
</evidence>
<comment type="caution">
    <text evidence="1">The sequence shown here is derived from an EMBL/GenBank/DDBJ whole genome shotgun (WGS) entry which is preliminary data.</text>
</comment>
<organism evidence="1 2">
    <name type="scientific">Brachybacterium paraconglomeratum</name>
    <dbReference type="NCBI Taxonomy" id="173362"/>
    <lineage>
        <taxon>Bacteria</taxon>
        <taxon>Bacillati</taxon>
        <taxon>Actinomycetota</taxon>
        <taxon>Actinomycetes</taxon>
        <taxon>Micrococcales</taxon>
        <taxon>Dermabacteraceae</taxon>
        <taxon>Brachybacterium</taxon>
    </lineage>
</organism>
<evidence type="ECO:0000313" key="1">
    <source>
        <dbReference type="EMBL" id="RRR18234.1"/>
    </source>
</evidence>
<proteinExistence type="predicted"/>
<dbReference type="GeneID" id="78121517"/>
<dbReference type="AlphaFoldDB" id="A0A3R8QMJ0"/>
<dbReference type="Proteomes" id="UP000274327">
    <property type="component" value="Unassembled WGS sequence"/>
</dbReference>
<sequence>MDASGHELYFAHQRAVQTVHGIAIRYRLALIGPRVDVAHSELDPTLPEHSIQVRAGDAELLIRPGDWVGRRAELDAHVLAWLLEHVDLRAARPRPAARRYDEVWMRAWRDANPGRR</sequence>
<name>A0A3R8QMJ0_9MICO</name>
<dbReference type="RefSeq" id="WP_126987490.1">
    <property type="nucleotide sequence ID" value="NZ_ML133856.1"/>
</dbReference>
<gene>
    <name evidence="1" type="ORF">DS079_10835</name>
</gene>
<keyword evidence="2" id="KW-1185">Reference proteome</keyword>